<evidence type="ECO:0000313" key="2">
    <source>
        <dbReference type="EMBL" id="KAJ1101504.1"/>
    </source>
</evidence>
<sequence length="182" mass="19933">MLVGMGKFPRPMRRMAFLPPTTDSVHPPVCWPSDRGAVRPDMAPGLLTLTSVQILARNISDHAPILKSWGAPTQTQSLMWCFSACYLKDPECVDFIDQELRNDFREDSGSEVTLWGGRQTLLKGGYQRICQMARSPASSVDNWVREQDSGLGVSGSAGRHGRAREAAGTAMRRSLAGVPCRG</sequence>
<organism evidence="2 3">
    <name type="scientific">Pleurodeles waltl</name>
    <name type="common">Iberian ribbed newt</name>
    <dbReference type="NCBI Taxonomy" id="8319"/>
    <lineage>
        <taxon>Eukaryota</taxon>
        <taxon>Metazoa</taxon>
        <taxon>Chordata</taxon>
        <taxon>Craniata</taxon>
        <taxon>Vertebrata</taxon>
        <taxon>Euteleostomi</taxon>
        <taxon>Amphibia</taxon>
        <taxon>Batrachia</taxon>
        <taxon>Caudata</taxon>
        <taxon>Salamandroidea</taxon>
        <taxon>Salamandridae</taxon>
        <taxon>Pleurodelinae</taxon>
        <taxon>Pleurodeles</taxon>
    </lineage>
</organism>
<proteinExistence type="predicted"/>
<dbReference type="EMBL" id="JANPWB010000014">
    <property type="protein sequence ID" value="KAJ1101504.1"/>
    <property type="molecule type" value="Genomic_DNA"/>
</dbReference>
<protein>
    <submittedName>
        <fullName evidence="2">Uncharacterized protein</fullName>
    </submittedName>
</protein>
<comment type="caution">
    <text evidence="2">The sequence shown here is derived from an EMBL/GenBank/DDBJ whole genome shotgun (WGS) entry which is preliminary data.</text>
</comment>
<accession>A0AAV7MEE9</accession>
<evidence type="ECO:0000313" key="3">
    <source>
        <dbReference type="Proteomes" id="UP001066276"/>
    </source>
</evidence>
<dbReference type="Proteomes" id="UP001066276">
    <property type="component" value="Chromosome 10"/>
</dbReference>
<dbReference type="AlphaFoldDB" id="A0AAV7MEE9"/>
<reference evidence="2" key="1">
    <citation type="journal article" date="2022" name="bioRxiv">
        <title>Sequencing and chromosome-scale assembly of the giantPleurodeles waltlgenome.</title>
        <authorList>
            <person name="Brown T."/>
            <person name="Elewa A."/>
            <person name="Iarovenko S."/>
            <person name="Subramanian E."/>
            <person name="Araus A.J."/>
            <person name="Petzold A."/>
            <person name="Susuki M."/>
            <person name="Suzuki K.-i.T."/>
            <person name="Hayashi T."/>
            <person name="Toyoda A."/>
            <person name="Oliveira C."/>
            <person name="Osipova E."/>
            <person name="Leigh N.D."/>
            <person name="Simon A."/>
            <person name="Yun M.H."/>
        </authorList>
    </citation>
    <scope>NUCLEOTIDE SEQUENCE</scope>
    <source>
        <strain evidence="2">20211129_DDA</strain>
        <tissue evidence="2">Liver</tissue>
    </source>
</reference>
<gene>
    <name evidence="2" type="ORF">NDU88_006571</name>
</gene>
<evidence type="ECO:0000256" key="1">
    <source>
        <dbReference type="SAM" id="MobiDB-lite"/>
    </source>
</evidence>
<keyword evidence="3" id="KW-1185">Reference proteome</keyword>
<feature type="region of interest" description="Disordered" evidence="1">
    <location>
        <begin position="151"/>
        <end position="182"/>
    </location>
</feature>
<name>A0AAV7MEE9_PLEWA</name>